<dbReference type="NCBIfam" id="TIGR04131">
    <property type="entry name" value="Bac_Flav_CTERM"/>
    <property type="match status" value="1"/>
</dbReference>
<dbReference type="Gene3D" id="2.60.120.260">
    <property type="entry name" value="Galactose-binding domain-like"/>
    <property type="match status" value="1"/>
</dbReference>
<evidence type="ECO:0000313" key="3">
    <source>
        <dbReference type="Proteomes" id="UP000237662"/>
    </source>
</evidence>
<dbReference type="Pfam" id="PF13585">
    <property type="entry name" value="CHU_C"/>
    <property type="match status" value="1"/>
</dbReference>
<keyword evidence="3" id="KW-1185">Reference proteome</keyword>
<reference evidence="2 3" key="1">
    <citation type="submission" date="2018-02" db="EMBL/GenBank/DDBJ databases">
        <title>Genomic Encyclopedia of Archaeal and Bacterial Type Strains, Phase II (KMG-II): from individual species to whole genera.</title>
        <authorList>
            <person name="Goeker M."/>
        </authorList>
    </citation>
    <scope>NUCLEOTIDE SEQUENCE [LARGE SCALE GENOMIC DNA]</scope>
    <source>
        <strain evidence="2 3">DSM 29526</strain>
    </source>
</reference>
<dbReference type="EMBL" id="PTJC01000005">
    <property type="protein sequence ID" value="PPK87988.1"/>
    <property type="molecule type" value="Genomic_DNA"/>
</dbReference>
<evidence type="ECO:0000256" key="1">
    <source>
        <dbReference type="SAM" id="SignalP"/>
    </source>
</evidence>
<dbReference type="InterPro" id="IPR026341">
    <property type="entry name" value="T9SS_type_B"/>
</dbReference>
<organism evidence="2 3">
    <name type="scientific">Neolewinella xylanilytica</name>
    <dbReference type="NCBI Taxonomy" id="1514080"/>
    <lineage>
        <taxon>Bacteria</taxon>
        <taxon>Pseudomonadati</taxon>
        <taxon>Bacteroidota</taxon>
        <taxon>Saprospiria</taxon>
        <taxon>Saprospirales</taxon>
        <taxon>Lewinellaceae</taxon>
        <taxon>Neolewinella</taxon>
    </lineage>
</organism>
<accession>A0A2S6I928</accession>
<dbReference type="AlphaFoldDB" id="A0A2S6I928"/>
<feature type="chain" id="PRO_5015670465" evidence="1">
    <location>
        <begin position="29"/>
        <end position="554"/>
    </location>
</feature>
<proteinExistence type="predicted"/>
<comment type="caution">
    <text evidence="2">The sequence shown here is derived from an EMBL/GenBank/DDBJ whole genome shotgun (WGS) entry which is preliminary data.</text>
</comment>
<dbReference type="Proteomes" id="UP000237662">
    <property type="component" value="Unassembled WGS sequence"/>
</dbReference>
<feature type="signal peptide" evidence="1">
    <location>
        <begin position="1"/>
        <end position="28"/>
    </location>
</feature>
<sequence length="554" mass="59586">MLVLLSRYLPHLICLPLALLSFWGSTEAQNCDGSTGPVIFAEDFGSGAGPGEPLAPGTTTYTYGSVGGGNYSVTNTTGINRDRWHDAPDHTEGDVNGYALVFDASDDPGIFYRATFDSLCENTDYTFSCYVANVVRPFACEGNSIEPNLKFSLFDPATGNSLGSVITGSIPTTDTLTWNQFSISFRTRPGQRDVDIEITNNAIGGCGNDLAIDDFRFSRCNPVREQRFDLCQLPEQMVVVGADTLRTPGVYESFIDLPNTCNDSTIITTLYGEASSNTVEVIASCIGDVVTVDGVDYTSDTVFIDTIAHAGGCVSTVTYNLTFSETVTTELQATICQGDSLLFAGSWIKEEGVYRDTLTSVNGCDSSVVYTVRAVDFSVDIVGLPTMPVEVGDTLALGVITSSTGTVAYTWTPPQVFDCPTCQEVLLSILRTTTIGLSAIDEVSGCVDSVFFTLETEPCGGSYFPNAFSPNGDGANDIYHPFLSDCTTEVVAFEIFDRWGAKVHSQSGVTADQVVWDGQWNRHAAPIGVYSYFVSYVLSNGGTRLDKGHVTLLR</sequence>
<evidence type="ECO:0000313" key="2">
    <source>
        <dbReference type="EMBL" id="PPK87988.1"/>
    </source>
</evidence>
<gene>
    <name evidence="2" type="ORF">CLV84_0950</name>
</gene>
<protein>
    <submittedName>
        <fullName evidence="2">Gliding motility-associated-like protein</fullName>
    </submittedName>
</protein>
<name>A0A2S6I928_9BACT</name>
<keyword evidence="1" id="KW-0732">Signal</keyword>